<proteinExistence type="predicted"/>
<dbReference type="STRING" id="153496.A0U89_10170"/>
<dbReference type="Pfam" id="PF19489">
    <property type="entry name" value="SLT_4"/>
    <property type="match status" value="1"/>
</dbReference>
<dbReference type="Gene3D" id="1.10.530.10">
    <property type="match status" value="1"/>
</dbReference>
<protein>
    <recommendedName>
        <fullName evidence="1">Transglycosylase SLT domain-containing protein</fullName>
    </recommendedName>
</protein>
<sequence>MSPSVRSLGVLLSGTVMLTGCATPPPAHPGDICSVFHEKRHWYHVALRQERKWGVPFSGPMAIMYQESGFHSGLHTKRTYFLGFIPWGYVTTAYGYPQAKTNIWREYERATDNDGSRENFADSLDFMNWYMVNTRRQDGVPVTNTFAQYLAYHEGWGGYRARSYRRKPGLTAISMRVARRAEIYAAQFRGCAESLKDKGFWSWLF</sequence>
<organism evidence="2 3">
    <name type="scientific">Kozakia baliensis</name>
    <dbReference type="NCBI Taxonomy" id="153496"/>
    <lineage>
        <taxon>Bacteria</taxon>
        <taxon>Pseudomonadati</taxon>
        <taxon>Pseudomonadota</taxon>
        <taxon>Alphaproteobacteria</taxon>
        <taxon>Acetobacterales</taxon>
        <taxon>Acetobacteraceae</taxon>
        <taxon>Kozakia</taxon>
    </lineage>
</organism>
<dbReference type="SUPFAM" id="SSF53955">
    <property type="entry name" value="Lysozyme-like"/>
    <property type="match status" value="1"/>
</dbReference>
<dbReference type="RefSeq" id="WP_070403041.1">
    <property type="nucleotide sequence ID" value="NZ_BJVW01000001.1"/>
</dbReference>
<dbReference type="AlphaFoldDB" id="A0A1D8UUY0"/>
<dbReference type="EMBL" id="CP014674">
    <property type="protein sequence ID" value="AOX17445.1"/>
    <property type="molecule type" value="Genomic_DNA"/>
</dbReference>
<dbReference type="PROSITE" id="PS51257">
    <property type="entry name" value="PROKAR_LIPOPROTEIN"/>
    <property type="match status" value="1"/>
</dbReference>
<evidence type="ECO:0000259" key="1">
    <source>
        <dbReference type="Pfam" id="PF19489"/>
    </source>
</evidence>
<dbReference type="InterPro" id="IPR023346">
    <property type="entry name" value="Lysozyme-like_dom_sf"/>
</dbReference>
<accession>A0A1D8UUY0</accession>
<dbReference type="Proteomes" id="UP000179145">
    <property type="component" value="Chromosome"/>
</dbReference>
<keyword evidence="3" id="KW-1185">Reference proteome</keyword>
<dbReference type="OrthoDB" id="9789144at2"/>
<gene>
    <name evidence="2" type="ORF">A0U89_10170</name>
</gene>
<dbReference type="eggNOG" id="COG4764">
    <property type="taxonomic scope" value="Bacteria"/>
</dbReference>
<feature type="domain" description="Transglycosylase SLT" evidence="1">
    <location>
        <begin position="11"/>
        <end position="191"/>
    </location>
</feature>
<name>A0A1D8UUY0_9PROT</name>
<evidence type="ECO:0000313" key="2">
    <source>
        <dbReference type="EMBL" id="AOX17445.1"/>
    </source>
</evidence>
<dbReference type="InterPro" id="IPR045795">
    <property type="entry name" value="SLT_4"/>
</dbReference>
<evidence type="ECO:0000313" key="3">
    <source>
        <dbReference type="Proteomes" id="UP000179145"/>
    </source>
</evidence>
<dbReference type="KEGG" id="kba:A0U89_10170"/>
<reference evidence="2 3" key="1">
    <citation type="journal article" date="2016" name="Microb. Cell Fact.">
        <title>Dissection of exopolysaccharide biosynthesis in Kozakia baliensis.</title>
        <authorList>
            <person name="Brandt J.U."/>
            <person name="Jakob F."/>
            <person name="Behr J."/>
            <person name="Geissler A.J."/>
            <person name="Vogel R.F."/>
        </authorList>
    </citation>
    <scope>NUCLEOTIDE SEQUENCE [LARGE SCALE GENOMIC DNA]</scope>
    <source>
        <strain evidence="2 3">DSM 14400</strain>
    </source>
</reference>